<dbReference type="Proteomes" id="UP000479710">
    <property type="component" value="Unassembled WGS sequence"/>
</dbReference>
<name>A0A6G1DES7_9ORYZ</name>
<proteinExistence type="predicted"/>
<organism evidence="2 3">
    <name type="scientific">Oryza meyeriana var. granulata</name>
    <dbReference type="NCBI Taxonomy" id="110450"/>
    <lineage>
        <taxon>Eukaryota</taxon>
        <taxon>Viridiplantae</taxon>
        <taxon>Streptophyta</taxon>
        <taxon>Embryophyta</taxon>
        <taxon>Tracheophyta</taxon>
        <taxon>Spermatophyta</taxon>
        <taxon>Magnoliopsida</taxon>
        <taxon>Liliopsida</taxon>
        <taxon>Poales</taxon>
        <taxon>Poaceae</taxon>
        <taxon>BOP clade</taxon>
        <taxon>Oryzoideae</taxon>
        <taxon>Oryzeae</taxon>
        <taxon>Oryzinae</taxon>
        <taxon>Oryza</taxon>
        <taxon>Oryza meyeriana</taxon>
    </lineage>
</organism>
<protein>
    <submittedName>
        <fullName evidence="2">Uncharacterized protein</fullName>
    </submittedName>
</protein>
<dbReference type="AlphaFoldDB" id="A0A6G1DES7"/>
<feature type="region of interest" description="Disordered" evidence="1">
    <location>
        <begin position="115"/>
        <end position="134"/>
    </location>
</feature>
<comment type="caution">
    <text evidence="2">The sequence shown here is derived from an EMBL/GenBank/DDBJ whole genome shotgun (WGS) entry which is preliminary data.</text>
</comment>
<dbReference type="EMBL" id="SPHZ02000006">
    <property type="protein sequence ID" value="KAF0911325.1"/>
    <property type="molecule type" value="Genomic_DNA"/>
</dbReference>
<reference evidence="2 3" key="1">
    <citation type="submission" date="2019-11" db="EMBL/GenBank/DDBJ databases">
        <title>Whole genome sequence of Oryza granulata.</title>
        <authorList>
            <person name="Li W."/>
        </authorList>
    </citation>
    <scope>NUCLEOTIDE SEQUENCE [LARGE SCALE GENOMIC DNA]</scope>
    <source>
        <strain evidence="3">cv. Menghai</strain>
        <tissue evidence="2">Leaf</tissue>
    </source>
</reference>
<evidence type="ECO:0000313" key="2">
    <source>
        <dbReference type="EMBL" id="KAF0911325.1"/>
    </source>
</evidence>
<gene>
    <name evidence="2" type="ORF">E2562_008214</name>
</gene>
<accession>A0A6G1DES7</accession>
<evidence type="ECO:0000313" key="3">
    <source>
        <dbReference type="Proteomes" id="UP000479710"/>
    </source>
</evidence>
<keyword evidence="3" id="KW-1185">Reference proteome</keyword>
<evidence type="ECO:0000256" key="1">
    <source>
        <dbReference type="SAM" id="MobiDB-lite"/>
    </source>
</evidence>
<sequence>MQVIKIDLRESAMEEGKPHPTATGVATSSQDAAEHVVHEFMLPPPPPDGQDYDAFAADDEAFAHDLYMSQLMELYGDDETWSAFTAGPERPGGARAGDPFDLNIQVGSFLSDGAGSSVQRDVAGDDATPFPTRSGRRIEPVERYVPPPARSGAQAFLRLPLTLGGAAAAYSTRPPATVSISHVGGTGTTPAVLLQALPAVAPATMPYSIADSGGPPRRRKTCVGSCRTYGGSCRPGRRRTGSLWHAIPHACCW</sequence>